<evidence type="ECO:0000256" key="6">
    <source>
        <dbReference type="ARBA" id="ARBA00022840"/>
    </source>
</evidence>
<keyword evidence="8 10" id="KW-0030">Aminoacyl-tRNA synthetase</keyword>
<dbReference type="PROSITE" id="PS00178">
    <property type="entry name" value="AA_TRNA_LIGASE_I"/>
    <property type="match status" value="1"/>
</dbReference>
<organism evidence="11 12">
    <name type="scientific">Ktedonobacter robiniae</name>
    <dbReference type="NCBI Taxonomy" id="2778365"/>
    <lineage>
        <taxon>Bacteria</taxon>
        <taxon>Bacillati</taxon>
        <taxon>Chloroflexota</taxon>
        <taxon>Ktedonobacteria</taxon>
        <taxon>Ktedonobacterales</taxon>
        <taxon>Ktedonobacteraceae</taxon>
        <taxon>Ktedonobacter</taxon>
    </lineage>
</organism>
<dbReference type="InterPro" id="IPR002904">
    <property type="entry name" value="Lys-tRNA-ligase"/>
</dbReference>
<comment type="subcellular location">
    <subcellularLocation>
        <location evidence="1 10">Cytoplasm</location>
    </subcellularLocation>
</comment>
<dbReference type="SUPFAM" id="SSF52374">
    <property type="entry name" value="Nucleotidylyl transferase"/>
    <property type="match status" value="1"/>
</dbReference>
<sequence length="553" mass="62019">MKADWVAKISDRVEQHVRQVKGEHATIICASGLSPSGTVHLGNMREIMTVHLVAEELRARGWQVEHIQFWDDYDRLRKVPAGIPESFASYIGQPLCEVPDPFGVYASYADRYITEFSESIAPLNLPMTQVRQSIAYREGRYTHKVKQALAQRGEIFDILAEYQTRQEQQETVSERRAAYYPYKVYCEACGKDTTQIQHYEEATASIDYSCQHCQHSGAFSLNEKNSGKLVWKVDWPMRWSEAQVDFEPAGADHSTPGSSFTVGQRIVQEIFHSPAPQYAAYAFVGMEGRVKISSSVGTDASPANALSILEPAILRWLYIRRANNQPFNIDFGQGLLRLYDEWDSLVRQVAAGKVNEANLVAYQRAIQTSLGAVKRAERTVPFSLLASTLDVTQGNLEQVLRIATQSLKEEEPLTPAQLEPRLTCAANWINNYLPEDERTFIRASFDTETYAQLGESEQEALRLLVVELEGAWNLDVLTDLMYRIPKQVRELPADAPATPELKQAQRAFFAAIYTLICGSDTGPRIPTLMLSLGKEKVKSLLDPNGASVVTESA</sequence>
<dbReference type="InterPro" id="IPR008925">
    <property type="entry name" value="aa_tRNA-synth_I_cd-bd_sf"/>
</dbReference>
<dbReference type="SUPFAM" id="SSF48163">
    <property type="entry name" value="An anticodon-binding domain of class I aminoacyl-tRNA synthetases"/>
    <property type="match status" value="1"/>
</dbReference>
<evidence type="ECO:0000313" key="12">
    <source>
        <dbReference type="Proteomes" id="UP000654345"/>
    </source>
</evidence>
<proteinExistence type="inferred from homology"/>
<dbReference type="InterPro" id="IPR020751">
    <property type="entry name" value="aa-tRNA-synth_I_codon-bd_sub2"/>
</dbReference>
<comment type="caution">
    <text evidence="10">Lacks conserved residue(s) required for the propagation of feature annotation.</text>
</comment>
<evidence type="ECO:0000256" key="10">
    <source>
        <dbReference type="HAMAP-Rule" id="MF_00177"/>
    </source>
</evidence>
<dbReference type="InterPro" id="IPR014729">
    <property type="entry name" value="Rossmann-like_a/b/a_fold"/>
</dbReference>
<feature type="short sequence motif" description="'KMSKS' region" evidence="10">
    <location>
        <begin position="291"/>
        <end position="295"/>
    </location>
</feature>
<comment type="catalytic activity">
    <reaction evidence="9 10">
        <text>tRNA(Lys) + L-lysine + ATP = L-lysyl-tRNA(Lys) + AMP + diphosphate</text>
        <dbReference type="Rhea" id="RHEA:20792"/>
        <dbReference type="Rhea" id="RHEA-COMP:9696"/>
        <dbReference type="Rhea" id="RHEA-COMP:9697"/>
        <dbReference type="ChEBI" id="CHEBI:30616"/>
        <dbReference type="ChEBI" id="CHEBI:32551"/>
        <dbReference type="ChEBI" id="CHEBI:33019"/>
        <dbReference type="ChEBI" id="CHEBI:78442"/>
        <dbReference type="ChEBI" id="CHEBI:78529"/>
        <dbReference type="ChEBI" id="CHEBI:456215"/>
        <dbReference type="EC" id="6.1.1.6"/>
    </reaction>
</comment>
<evidence type="ECO:0000256" key="3">
    <source>
        <dbReference type="ARBA" id="ARBA00022490"/>
    </source>
</evidence>
<dbReference type="EMBL" id="BNJG01000001">
    <property type="protein sequence ID" value="GHO53001.1"/>
    <property type="molecule type" value="Genomic_DNA"/>
</dbReference>
<comment type="similarity">
    <text evidence="2 10">Belongs to the class-I aminoacyl-tRNA synthetase family.</text>
</comment>
<dbReference type="Gene3D" id="6.10.20.10">
    <property type="entry name" value="Lysine tRNA ligase, stem contact fold domain"/>
    <property type="match status" value="1"/>
</dbReference>
<evidence type="ECO:0000256" key="7">
    <source>
        <dbReference type="ARBA" id="ARBA00022917"/>
    </source>
</evidence>
<reference evidence="11 12" key="1">
    <citation type="journal article" date="2021" name="Int. J. Syst. Evol. Microbiol.">
        <title>Reticulibacter mediterranei gen. nov., sp. nov., within the new family Reticulibacteraceae fam. nov., and Ktedonospora formicarum gen. nov., sp. nov., Ktedonobacter robiniae sp. nov., Dictyobacter formicarum sp. nov. and Dictyobacter arantiisoli sp. nov., belonging to the class Ktedonobacteria.</title>
        <authorList>
            <person name="Yabe S."/>
            <person name="Zheng Y."/>
            <person name="Wang C.M."/>
            <person name="Sakai Y."/>
            <person name="Abe K."/>
            <person name="Yokota A."/>
            <person name="Donadio S."/>
            <person name="Cavaletti L."/>
            <person name="Monciardini P."/>
        </authorList>
    </citation>
    <scope>NUCLEOTIDE SEQUENCE [LARGE SCALE GENOMIC DNA]</scope>
    <source>
        <strain evidence="11 12">SOSP1-30</strain>
    </source>
</reference>
<comment type="caution">
    <text evidence="11">The sequence shown here is derived from an EMBL/GenBank/DDBJ whole genome shotgun (WGS) entry which is preliminary data.</text>
</comment>
<name>A0ABQ3UJT9_9CHLR</name>
<keyword evidence="6 10" id="KW-0067">ATP-binding</keyword>
<dbReference type="GO" id="GO:0016874">
    <property type="term" value="F:ligase activity"/>
    <property type="evidence" value="ECO:0007669"/>
    <property type="project" value="UniProtKB-KW"/>
</dbReference>
<protein>
    <recommendedName>
        <fullName evidence="10">Lysine--tRNA ligase</fullName>
        <ecNumber evidence="10">6.1.1.6</ecNumber>
    </recommendedName>
    <alternativeName>
        <fullName evidence="10">Lysyl-tRNA synthetase</fullName>
        <shortName evidence="10">LysRS</shortName>
    </alternativeName>
</protein>
<keyword evidence="12" id="KW-1185">Reference proteome</keyword>
<evidence type="ECO:0000256" key="2">
    <source>
        <dbReference type="ARBA" id="ARBA00005594"/>
    </source>
</evidence>
<dbReference type="PANTHER" id="PTHR37940:SF1">
    <property type="entry name" value="LYSINE--TRNA LIGASE"/>
    <property type="match status" value="1"/>
</dbReference>
<evidence type="ECO:0000256" key="1">
    <source>
        <dbReference type="ARBA" id="ARBA00004496"/>
    </source>
</evidence>
<dbReference type="PANTHER" id="PTHR37940">
    <property type="entry name" value="LYSINE--TRNA LIGASE"/>
    <property type="match status" value="1"/>
</dbReference>
<keyword evidence="3 10" id="KW-0963">Cytoplasm</keyword>
<accession>A0ABQ3UJT9</accession>
<keyword evidence="4 10" id="KW-0436">Ligase</keyword>
<dbReference type="InterPro" id="IPR042078">
    <property type="entry name" value="Lys-tRNA-ligase_SC_fold"/>
</dbReference>
<dbReference type="RefSeq" id="WP_201369851.1">
    <property type="nucleotide sequence ID" value="NZ_BNJG01000001.1"/>
</dbReference>
<dbReference type="Proteomes" id="UP000654345">
    <property type="component" value="Unassembled WGS sequence"/>
</dbReference>
<dbReference type="Pfam" id="PF01921">
    <property type="entry name" value="tRNA-synt_1f"/>
    <property type="match status" value="1"/>
</dbReference>
<dbReference type="Gene3D" id="1.10.10.350">
    <property type="match status" value="1"/>
</dbReference>
<evidence type="ECO:0000256" key="8">
    <source>
        <dbReference type="ARBA" id="ARBA00023146"/>
    </source>
</evidence>
<evidence type="ECO:0000256" key="5">
    <source>
        <dbReference type="ARBA" id="ARBA00022741"/>
    </source>
</evidence>
<dbReference type="Gene3D" id="3.40.50.620">
    <property type="entry name" value="HUPs"/>
    <property type="match status" value="1"/>
</dbReference>
<evidence type="ECO:0000313" key="11">
    <source>
        <dbReference type="EMBL" id="GHO53001.1"/>
    </source>
</evidence>
<keyword evidence="7 10" id="KW-0648">Protein biosynthesis</keyword>
<dbReference type="NCBIfam" id="TIGR00467">
    <property type="entry name" value="lysS_arch"/>
    <property type="match status" value="1"/>
</dbReference>
<keyword evidence="5 10" id="KW-0547">Nucleotide-binding</keyword>
<dbReference type="Gene3D" id="1.10.10.770">
    <property type="match status" value="1"/>
</dbReference>
<dbReference type="InterPro" id="IPR001412">
    <property type="entry name" value="aa-tRNA-synth_I_CS"/>
</dbReference>
<gene>
    <name evidence="11" type="primary">lysS_1</name>
    <name evidence="10" type="synonym">lysS</name>
    <name evidence="11" type="ORF">KSB_14760</name>
</gene>
<evidence type="ECO:0000256" key="9">
    <source>
        <dbReference type="ARBA" id="ARBA00048573"/>
    </source>
</evidence>
<feature type="short sequence motif" description="'HIGH' region" evidence="10">
    <location>
        <begin position="35"/>
        <end position="43"/>
    </location>
</feature>
<dbReference type="HAMAP" id="MF_00177">
    <property type="entry name" value="Lys_tRNA_synth_class1"/>
    <property type="match status" value="1"/>
</dbReference>
<evidence type="ECO:0000256" key="4">
    <source>
        <dbReference type="ARBA" id="ARBA00022598"/>
    </source>
</evidence>
<dbReference type="EC" id="6.1.1.6" evidence="10"/>